<feature type="transmembrane region" description="Helical" evidence="8">
    <location>
        <begin position="190"/>
        <end position="211"/>
    </location>
</feature>
<feature type="domain" description="Ammonium transporter AmtB-like" evidence="11">
    <location>
        <begin position="44"/>
        <end position="434"/>
    </location>
</feature>
<comment type="caution">
    <text evidence="12">The sequence shown here is derived from an EMBL/GenBank/DDBJ whole genome shotgun (WGS) entry which is preliminary data.</text>
</comment>
<comment type="similarity">
    <text evidence="2 8">Belongs to the ammonia transporter channel (TC 1.A.11.2) family.</text>
</comment>
<feature type="transmembrane region" description="Helical" evidence="8">
    <location>
        <begin position="262"/>
        <end position="284"/>
    </location>
</feature>
<evidence type="ECO:0000256" key="10">
    <source>
        <dbReference type="SAM" id="SignalP"/>
    </source>
</evidence>
<feature type="region of interest" description="Disordered" evidence="9">
    <location>
        <begin position="446"/>
        <end position="466"/>
    </location>
</feature>
<comment type="subcellular location">
    <subcellularLocation>
        <location evidence="8">Cell membrane</location>
        <topology evidence="8">Multi-pass membrane protein</topology>
    </subcellularLocation>
    <subcellularLocation>
        <location evidence="1">Membrane</location>
        <topology evidence="1">Multi-pass membrane protein</topology>
    </subcellularLocation>
</comment>
<keyword evidence="7 8" id="KW-0924">Ammonia transport</keyword>
<dbReference type="InterPro" id="IPR018047">
    <property type="entry name" value="Ammonium_transpt_CS"/>
</dbReference>
<dbReference type="PANTHER" id="PTHR11730">
    <property type="entry name" value="AMMONIUM TRANSPORTER"/>
    <property type="match status" value="1"/>
</dbReference>
<feature type="transmembrane region" description="Helical" evidence="8">
    <location>
        <begin position="347"/>
        <end position="366"/>
    </location>
</feature>
<sequence length="466" mass="47604">MRRLLKLGVVTATLLMMSAVPALAQIEDTVDLEALNVFAMTLYLTFATGLVFLMHAGFSMLEAGMTRQKNAANIIGKNLLTIALGTVTYYVVGWAFMYGDIAGGFIGTSGFLLSNATGGAGELITTEIDFAFQAMFAATAATIVSGAVAERIKFGAYLVVVMVLTGVIYPVVGAWTWGGGWLAELGFTDFAGSTIVHLTGGAAALVAAAIIGPRIGKFDARTGRPRAIPGHSMPLAALGTMLLFFGWFGFNGGSVLALDGPALGHVIVTTAMAGTAGGLAAALFTRFRSGKFDVSMTANGILAGLVGITAGADSVSHLMALVVGLFAGVLVAVAVASIDAIRIDDPVGASSVHGVCGILGTLWVGLAHVEDGLFYGGGPGLLATQAIGVVAVVAWVGVTVGGLFLVLKAADFLRVSEQEEIEGLDVHEHGVPGYPELVHGPGMSSGGEFGFSPRPATAPVAKPVEE</sequence>
<evidence type="ECO:0000256" key="3">
    <source>
        <dbReference type="ARBA" id="ARBA00022448"/>
    </source>
</evidence>
<dbReference type="Gene3D" id="1.10.3430.10">
    <property type="entry name" value="Ammonium transporter AmtB like domains"/>
    <property type="match status" value="1"/>
</dbReference>
<proteinExistence type="inferred from homology"/>
<protein>
    <recommendedName>
        <fullName evidence="8">Ammonium transporter</fullName>
    </recommendedName>
</protein>
<evidence type="ECO:0000256" key="9">
    <source>
        <dbReference type="SAM" id="MobiDB-lite"/>
    </source>
</evidence>
<dbReference type="PANTHER" id="PTHR11730:SF6">
    <property type="entry name" value="AMMONIUM TRANSPORTER"/>
    <property type="match status" value="1"/>
</dbReference>
<feature type="transmembrane region" description="Helical" evidence="8">
    <location>
        <begin position="318"/>
        <end position="340"/>
    </location>
</feature>
<feature type="transmembrane region" description="Helical" evidence="8">
    <location>
        <begin position="34"/>
        <end position="58"/>
    </location>
</feature>
<dbReference type="InterPro" id="IPR001905">
    <property type="entry name" value="Ammonium_transpt"/>
</dbReference>
<evidence type="ECO:0000313" key="13">
    <source>
        <dbReference type="Proteomes" id="UP000650511"/>
    </source>
</evidence>
<feature type="transmembrane region" description="Helical" evidence="8">
    <location>
        <begin position="296"/>
        <end position="312"/>
    </location>
</feature>
<keyword evidence="5 8" id="KW-1133">Transmembrane helix</keyword>
<gene>
    <name evidence="12" type="primary">amtB</name>
    <name evidence="12" type="ORF">GCM10011354_27920</name>
</gene>
<dbReference type="RefSeq" id="WP_205745222.1">
    <property type="nucleotide sequence ID" value="NZ_BMHA01000011.1"/>
</dbReference>
<reference evidence="12" key="1">
    <citation type="journal article" date="2014" name="Int. J. Syst. Evol. Microbiol.">
        <title>Complete genome sequence of Corynebacterium casei LMG S-19264T (=DSM 44701T), isolated from a smear-ripened cheese.</title>
        <authorList>
            <consortium name="US DOE Joint Genome Institute (JGI-PGF)"/>
            <person name="Walter F."/>
            <person name="Albersmeier A."/>
            <person name="Kalinowski J."/>
            <person name="Ruckert C."/>
        </authorList>
    </citation>
    <scope>NUCLEOTIDE SEQUENCE</scope>
    <source>
        <strain evidence="12">CGMCC 1.14988</strain>
    </source>
</reference>
<feature type="signal peptide" evidence="10">
    <location>
        <begin position="1"/>
        <end position="24"/>
    </location>
</feature>
<feature type="transmembrane region" description="Helical" evidence="8">
    <location>
        <begin position="156"/>
        <end position="178"/>
    </location>
</feature>
<reference evidence="12" key="2">
    <citation type="submission" date="2020-09" db="EMBL/GenBank/DDBJ databases">
        <authorList>
            <person name="Sun Q."/>
            <person name="Zhou Y."/>
        </authorList>
    </citation>
    <scope>NUCLEOTIDE SEQUENCE</scope>
    <source>
        <strain evidence="12">CGMCC 1.14988</strain>
    </source>
</reference>
<feature type="transmembrane region" description="Helical" evidence="8">
    <location>
        <begin position="232"/>
        <end position="250"/>
    </location>
</feature>
<dbReference type="Pfam" id="PF00909">
    <property type="entry name" value="Ammonium_transp"/>
    <property type="match status" value="1"/>
</dbReference>
<feature type="transmembrane region" description="Helical" evidence="8">
    <location>
        <begin position="130"/>
        <end position="149"/>
    </location>
</feature>
<dbReference type="PROSITE" id="PS01219">
    <property type="entry name" value="AMMONIUM_TRANSP"/>
    <property type="match status" value="1"/>
</dbReference>
<evidence type="ECO:0000256" key="2">
    <source>
        <dbReference type="ARBA" id="ARBA00005887"/>
    </source>
</evidence>
<dbReference type="GO" id="GO:0097272">
    <property type="term" value="P:ammonium homeostasis"/>
    <property type="evidence" value="ECO:0007669"/>
    <property type="project" value="TreeGrafter"/>
</dbReference>
<accession>A0A8J3EYM9</accession>
<feature type="chain" id="PRO_5035147448" description="Ammonium transporter" evidence="10">
    <location>
        <begin position="25"/>
        <end position="466"/>
    </location>
</feature>
<keyword evidence="13" id="KW-1185">Reference proteome</keyword>
<keyword evidence="4 8" id="KW-0812">Transmembrane</keyword>
<dbReference type="GO" id="GO:0005886">
    <property type="term" value="C:plasma membrane"/>
    <property type="evidence" value="ECO:0007669"/>
    <property type="project" value="UniProtKB-SubCell"/>
</dbReference>
<evidence type="ECO:0000256" key="8">
    <source>
        <dbReference type="RuleBase" id="RU362002"/>
    </source>
</evidence>
<evidence type="ECO:0000256" key="7">
    <source>
        <dbReference type="ARBA" id="ARBA00023177"/>
    </source>
</evidence>
<dbReference type="SUPFAM" id="SSF111352">
    <property type="entry name" value="Ammonium transporter"/>
    <property type="match status" value="1"/>
</dbReference>
<feature type="transmembrane region" description="Helical" evidence="8">
    <location>
        <begin position="386"/>
        <end position="407"/>
    </location>
</feature>
<evidence type="ECO:0000256" key="5">
    <source>
        <dbReference type="ARBA" id="ARBA00022989"/>
    </source>
</evidence>
<dbReference type="GO" id="GO:0008519">
    <property type="term" value="F:ammonium channel activity"/>
    <property type="evidence" value="ECO:0007669"/>
    <property type="project" value="InterPro"/>
</dbReference>
<dbReference type="InterPro" id="IPR029020">
    <property type="entry name" value="Ammonium/urea_transptr"/>
</dbReference>
<dbReference type="EMBL" id="BMHA01000011">
    <property type="protein sequence ID" value="GGI08204.1"/>
    <property type="molecule type" value="Genomic_DNA"/>
</dbReference>
<evidence type="ECO:0000256" key="6">
    <source>
        <dbReference type="ARBA" id="ARBA00023136"/>
    </source>
</evidence>
<dbReference type="AlphaFoldDB" id="A0A8J3EYM9"/>
<evidence type="ECO:0000256" key="1">
    <source>
        <dbReference type="ARBA" id="ARBA00004141"/>
    </source>
</evidence>
<keyword evidence="10" id="KW-0732">Signal</keyword>
<evidence type="ECO:0000256" key="4">
    <source>
        <dbReference type="ARBA" id="ARBA00022692"/>
    </source>
</evidence>
<feature type="transmembrane region" description="Helical" evidence="8">
    <location>
        <begin position="79"/>
        <end position="97"/>
    </location>
</feature>
<keyword evidence="3 8" id="KW-0813">Transport</keyword>
<dbReference type="InterPro" id="IPR024041">
    <property type="entry name" value="NH4_transpt_AmtB-like_dom"/>
</dbReference>
<evidence type="ECO:0000313" key="12">
    <source>
        <dbReference type="EMBL" id="GGI08204.1"/>
    </source>
</evidence>
<evidence type="ECO:0000259" key="11">
    <source>
        <dbReference type="Pfam" id="PF00909"/>
    </source>
</evidence>
<keyword evidence="6 8" id="KW-0472">Membrane</keyword>
<name>A0A8J3EYM9_9ACTN</name>
<dbReference type="NCBIfam" id="TIGR00836">
    <property type="entry name" value="amt"/>
    <property type="match status" value="1"/>
</dbReference>
<dbReference type="Proteomes" id="UP000650511">
    <property type="component" value="Unassembled WGS sequence"/>
</dbReference>
<organism evidence="12 13">
    <name type="scientific">Egicoccus halophilus</name>
    <dbReference type="NCBI Taxonomy" id="1670830"/>
    <lineage>
        <taxon>Bacteria</taxon>
        <taxon>Bacillati</taxon>
        <taxon>Actinomycetota</taxon>
        <taxon>Nitriliruptoria</taxon>
        <taxon>Egicoccales</taxon>
        <taxon>Egicoccaceae</taxon>
        <taxon>Egicoccus</taxon>
    </lineage>
</organism>